<dbReference type="GO" id="GO:0071011">
    <property type="term" value="C:precatalytic spliceosome"/>
    <property type="evidence" value="ECO:0007669"/>
    <property type="project" value="TreeGrafter"/>
</dbReference>
<gene>
    <name evidence="1" type="ORF">AXF42_Ash004024</name>
</gene>
<protein>
    <submittedName>
        <fullName evidence="1">Uncharacterized protein</fullName>
    </submittedName>
</protein>
<dbReference type="AlphaFoldDB" id="A0A2I0A1T9"/>
<dbReference type="STRING" id="1088818.A0A2I0A1T9"/>
<sequence>MVNIQCDNNACYIGHYPLLAYFAVAENESNRYNFMQNILSCCGLPPREGRRLKGAYEAIGISFVACISHSA</sequence>
<dbReference type="EMBL" id="KZ452037">
    <property type="protein sequence ID" value="PKA49484.1"/>
    <property type="molecule type" value="Genomic_DNA"/>
</dbReference>
<reference evidence="1 2" key="1">
    <citation type="journal article" date="2017" name="Nature">
        <title>The Apostasia genome and the evolution of orchids.</title>
        <authorList>
            <person name="Zhang G.Q."/>
            <person name="Liu K.W."/>
            <person name="Li Z."/>
            <person name="Lohaus R."/>
            <person name="Hsiao Y.Y."/>
            <person name="Niu S.C."/>
            <person name="Wang J.Y."/>
            <person name="Lin Y.C."/>
            <person name="Xu Q."/>
            <person name="Chen L.J."/>
            <person name="Yoshida K."/>
            <person name="Fujiwara S."/>
            <person name="Wang Z.W."/>
            <person name="Zhang Y.Q."/>
            <person name="Mitsuda N."/>
            <person name="Wang M."/>
            <person name="Liu G.H."/>
            <person name="Pecoraro L."/>
            <person name="Huang H.X."/>
            <person name="Xiao X.J."/>
            <person name="Lin M."/>
            <person name="Wu X.Y."/>
            <person name="Wu W.L."/>
            <person name="Chen Y.Y."/>
            <person name="Chang S.B."/>
            <person name="Sakamoto S."/>
            <person name="Ohme-Takagi M."/>
            <person name="Yagi M."/>
            <person name="Zeng S.J."/>
            <person name="Shen C.Y."/>
            <person name="Yeh C.M."/>
            <person name="Luo Y.B."/>
            <person name="Tsai W.C."/>
            <person name="Van de Peer Y."/>
            <person name="Liu Z.J."/>
        </authorList>
    </citation>
    <scope>NUCLEOTIDE SEQUENCE [LARGE SCALE GENOMIC DNA]</scope>
    <source>
        <strain evidence="2">cv. Shenzhen</strain>
        <tissue evidence="1">Stem</tissue>
    </source>
</reference>
<evidence type="ECO:0000313" key="2">
    <source>
        <dbReference type="Proteomes" id="UP000236161"/>
    </source>
</evidence>
<name>A0A2I0A1T9_9ASPA</name>
<dbReference type="GO" id="GO:0000398">
    <property type="term" value="P:mRNA splicing, via spliceosome"/>
    <property type="evidence" value="ECO:0007669"/>
    <property type="project" value="TreeGrafter"/>
</dbReference>
<dbReference type="PANTHER" id="PTHR20978">
    <property type="entry name" value="SPLICING FACTOR 3B SUBUNIT 5"/>
    <property type="match status" value="1"/>
</dbReference>
<dbReference type="Proteomes" id="UP000236161">
    <property type="component" value="Unassembled WGS sequence"/>
</dbReference>
<accession>A0A2I0A1T9</accession>
<evidence type="ECO:0000313" key="1">
    <source>
        <dbReference type="EMBL" id="PKA49484.1"/>
    </source>
</evidence>
<keyword evidence="2" id="KW-1185">Reference proteome</keyword>
<dbReference type="Pfam" id="PF07189">
    <property type="entry name" value="SF3b10"/>
    <property type="match status" value="1"/>
</dbReference>
<organism evidence="1 2">
    <name type="scientific">Apostasia shenzhenica</name>
    <dbReference type="NCBI Taxonomy" id="1088818"/>
    <lineage>
        <taxon>Eukaryota</taxon>
        <taxon>Viridiplantae</taxon>
        <taxon>Streptophyta</taxon>
        <taxon>Embryophyta</taxon>
        <taxon>Tracheophyta</taxon>
        <taxon>Spermatophyta</taxon>
        <taxon>Magnoliopsida</taxon>
        <taxon>Liliopsida</taxon>
        <taxon>Asparagales</taxon>
        <taxon>Orchidaceae</taxon>
        <taxon>Apostasioideae</taxon>
        <taxon>Apostasia</taxon>
    </lineage>
</organism>
<dbReference type="PANTHER" id="PTHR20978:SF0">
    <property type="entry name" value="SPLICING FACTOR 3B SUBUNIT 5"/>
    <property type="match status" value="1"/>
</dbReference>
<proteinExistence type="predicted"/>
<dbReference type="OrthoDB" id="274726at2759"/>
<dbReference type="InterPro" id="IPR009846">
    <property type="entry name" value="SF3b5/RDS3-10"/>
</dbReference>
<dbReference type="GO" id="GO:0005686">
    <property type="term" value="C:U2 snRNP"/>
    <property type="evidence" value="ECO:0007669"/>
    <property type="project" value="TreeGrafter"/>
</dbReference>